<dbReference type="GO" id="GO:0004721">
    <property type="term" value="F:phosphoprotein phosphatase activity"/>
    <property type="evidence" value="ECO:0007669"/>
    <property type="project" value="InterPro"/>
</dbReference>
<dbReference type="Gene3D" id="3.90.190.10">
    <property type="entry name" value="Protein tyrosine phosphatase superfamily"/>
    <property type="match status" value="1"/>
</dbReference>
<comment type="caution">
    <text evidence="1">The sequence shown here is derived from an EMBL/GenBank/DDBJ whole genome shotgun (WGS) entry which is preliminary data.</text>
</comment>
<sequence length="85" mass="9991">MKDYMLSNEYRKALNEKTIGALQAQVKDPNSLEILKSMFEVREEYLGAALQEIKEKYGSIDQYLEKELGVTKEKRKQMQDMLLEK</sequence>
<evidence type="ECO:0000313" key="1">
    <source>
        <dbReference type="EMBL" id="PFR82983.1"/>
    </source>
</evidence>
<dbReference type="InterPro" id="IPR029021">
    <property type="entry name" value="Prot-tyrosine_phosphatase-like"/>
</dbReference>
<gene>
    <name evidence="1" type="ORF">COK38_26855</name>
</gene>
<proteinExistence type="predicted"/>
<evidence type="ECO:0000313" key="2">
    <source>
        <dbReference type="Proteomes" id="UP000226357"/>
    </source>
</evidence>
<dbReference type="SUPFAM" id="SSF52799">
    <property type="entry name" value="(Phosphotyrosine protein) phosphatases II"/>
    <property type="match status" value="1"/>
</dbReference>
<dbReference type="EMBL" id="NVBO01000444">
    <property type="protein sequence ID" value="PFR82983.1"/>
    <property type="molecule type" value="Genomic_DNA"/>
</dbReference>
<dbReference type="Pfam" id="PF13350">
    <property type="entry name" value="Y_phosphatase3"/>
    <property type="match status" value="1"/>
</dbReference>
<name>A0AA44Q580_BACCE</name>
<protein>
    <submittedName>
        <fullName evidence="1">Protein tyrosine phosphatase</fullName>
    </submittedName>
</protein>
<reference evidence="1 2" key="1">
    <citation type="submission" date="2017-09" db="EMBL/GenBank/DDBJ databases">
        <title>Large-scale bioinformatics analysis of Bacillus genomes uncovers conserved roles of natural products in bacterial physiology.</title>
        <authorList>
            <consortium name="Agbiome Team Llc"/>
            <person name="Bleich R.M."/>
            <person name="Grubbs K.J."/>
            <person name="Santa Maria K.C."/>
            <person name="Allen S.E."/>
            <person name="Farag S."/>
            <person name="Shank E.A."/>
            <person name="Bowers A."/>
        </authorList>
    </citation>
    <scope>NUCLEOTIDE SEQUENCE [LARGE SCALE GENOMIC DNA]</scope>
    <source>
        <strain evidence="1 2">AFS067272</strain>
    </source>
</reference>
<dbReference type="InterPro" id="IPR026893">
    <property type="entry name" value="Tyr/Ser_Pase_IphP-type"/>
</dbReference>
<dbReference type="Proteomes" id="UP000226357">
    <property type="component" value="Unassembled WGS sequence"/>
</dbReference>
<organism evidence="1 2">
    <name type="scientific">Bacillus cereus</name>
    <dbReference type="NCBI Taxonomy" id="1396"/>
    <lineage>
        <taxon>Bacteria</taxon>
        <taxon>Bacillati</taxon>
        <taxon>Bacillota</taxon>
        <taxon>Bacilli</taxon>
        <taxon>Bacillales</taxon>
        <taxon>Bacillaceae</taxon>
        <taxon>Bacillus</taxon>
        <taxon>Bacillus cereus group</taxon>
    </lineage>
</organism>
<accession>A0AA44Q580</accession>
<dbReference type="AlphaFoldDB" id="A0AA44Q580"/>